<dbReference type="Proteomes" id="UP001063166">
    <property type="component" value="Unassembled WGS sequence"/>
</dbReference>
<comment type="caution">
    <text evidence="1">The sequence shown here is derived from an EMBL/GenBank/DDBJ whole genome shotgun (WGS) entry which is preliminary data.</text>
</comment>
<dbReference type="EMBL" id="BRPK01000007">
    <property type="protein sequence ID" value="GLB39575.1"/>
    <property type="molecule type" value="Genomic_DNA"/>
</dbReference>
<keyword evidence="2" id="KW-1185">Reference proteome</keyword>
<sequence length="419" mass="46504">MPAVYTAPQVITLLPSNPWPNHPHAYPKEREINREILLDVAPDREALLMSNKSVEELRQILKIRVGPGVANHWLYRCRRRVNATLRDGNARLSTLLRGGPTTANDSNHSKKEVHVLRRVLSTSSVSASSNLMLGMDDHYLRRSQGDQDIDVWGTVTLSTAEKLISPRPLGPTHILTIHSNPGPSRVFQPVTGGGRRTLRRKLSAPLSNVVEVPVNDLLFVLNIPNLARSTPILPPRLHKELPRVLMYVPHLETFPELVVYLHTLNQAELFRALVPEWVRDVMYPLSDLVPANTGSNPTNIVKMPLQLLGMLIPGSGSNSSVESLGSTCHDASSGSFEYRRTVKSVAEEIADAARGLDVTESDPDPILHTVAMLDALRDNLEYIGHFSKTLWNELDVYLEVLVRAVSCQAKIRGDGGFEE</sequence>
<evidence type="ECO:0000313" key="1">
    <source>
        <dbReference type="EMBL" id="GLB39575.1"/>
    </source>
</evidence>
<organism evidence="1 2">
    <name type="scientific">Lyophyllum shimeji</name>
    <name type="common">Hon-shimeji</name>
    <name type="synonym">Tricholoma shimeji</name>
    <dbReference type="NCBI Taxonomy" id="47721"/>
    <lineage>
        <taxon>Eukaryota</taxon>
        <taxon>Fungi</taxon>
        <taxon>Dikarya</taxon>
        <taxon>Basidiomycota</taxon>
        <taxon>Agaricomycotina</taxon>
        <taxon>Agaricomycetes</taxon>
        <taxon>Agaricomycetidae</taxon>
        <taxon>Agaricales</taxon>
        <taxon>Tricholomatineae</taxon>
        <taxon>Lyophyllaceae</taxon>
        <taxon>Lyophyllum</taxon>
    </lineage>
</organism>
<accession>A0A9P3PPC0</accession>
<dbReference type="AlphaFoldDB" id="A0A9P3PPC0"/>
<reference evidence="1" key="1">
    <citation type="submission" date="2022-07" db="EMBL/GenBank/DDBJ databases">
        <title>The genome of Lyophyllum shimeji provides insight into the initial evolution of ectomycorrhizal fungal genome.</title>
        <authorList>
            <person name="Kobayashi Y."/>
            <person name="Shibata T."/>
            <person name="Hirakawa H."/>
            <person name="Shigenobu S."/>
            <person name="Nishiyama T."/>
            <person name="Yamada A."/>
            <person name="Hasebe M."/>
            <person name="Kawaguchi M."/>
        </authorList>
    </citation>
    <scope>NUCLEOTIDE SEQUENCE</scope>
    <source>
        <strain evidence="1">AT787</strain>
    </source>
</reference>
<protein>
    <submittedName>
        <fullName evidence="1">Uncharacterized protein</fullName>
    </submittedName>
</protein>
<evidence type="ECO:0000313" key="2">
    <source>
        <dbReference type="Proteomes" id="UP001063166"/>
    </source>
</evidence>
<name>A0A9P3PPC0_LYOSH</name>
<gene>
    <name evidence="1" type="ORF">LshimejAT787_0700850</name>
</gene>
<dbReference type="OrthoDB" id="2946666at2759"/>
<proteinExistence type="predicted"/>